<protein>
    <submittedName>
        <fullName evidence="1">Uncharacterized protein</fullName>
    </submittedName>
</protein>
<name>A0A149UPK6_9PROT</name>
<proteinExistence type="predicted"/>
<gene>
    <name evidence="1" type="ORF">AD951_04745</name>
</gene>
<sequence>MSNETSKPGLSGRELTECLMLLHWTERGLAHILDQPHAKINRIANGRGCLSPAESAWVRTLAAFHRDNRPPPEIAQRRWARLNQSLGDVS</sequence>
<dbReference type="RefSeq" id="WP_061499828.1">
    <property type="nucleotide sequence ID" value="NZ_LHZX01000261.1"/>
</dbReference>
<dbReference type="PATRIC" id="fig|178901.14.peg.951"/>
<evidence type="ECO:0000313" key="1">
    <source>
        <dbReference type="EMBL" id="KXV69852.1"/>
    </source>
</evidence>
<reference evidence="1 2" key="1">
    <citation type="submission" date="2015-06" db="EMBL/GenBank/DDBJ databases">
        <title>Improved classification and identification of acetic acid bacteria using matrix-assisted laser desorption/ionization time-of-flight mass spectrometry; Gluconobacter nephelii and Gluconobacter uchimurae are later heterotypic synonyms of Gluconobacter japonicus and Gluconobacter oxydans, respectively.</title>
        <authorList>
            <person name="Li L."/>
            <person name="Cleenwerck I."/>
            <person name="De Vuyst L."/>
            <person name="Vandamme P."/>
        </authorList>
    </citation>
    <scope>NUCLEOTIDE SEQUENCE [LARGE SCALE GENOMIC DNA]</scope>
    <source>
        <strain evidence="1 2">LMG 1699</strain>
    </source>
</reference>
<comment type="caution">
    <text evidence="1">The sequence shown here is derived from an EMBL/GenBank/DDBJ whole genome shotgun (WGS) entry which is preliminary data.</text>
</comment>
<dbReference type="AlphaFoldDB" id="A0A149UPK6"/>
<dbReference type="OrthoDB" id="7283801at2"/>
<dbReference type="Proteomes" id="UP000075377">
    <property type="component" value="Unassembled WGS sequence"/>
</dbReference>
<accession>A0A149UPK6</accession>
<dbReference type="EMBL" id="LHZX01000261">
    <property type="protein sequence ID" value="KXV69852.1"/>
    <property type="molecule type" value="Genomic_DNA"/>
</dbReference>
<organism evidence="1 2">
    <name type="scientific">Acetobacter malorum</name>
    <dbReference type="NCBI Taxonomy" id="178901"/>
    <lineage>
        <taxon>Bacteria</taxon>
        <taxon>Pseudomonadati</taxon>
        <taxon>Pseudomonadota</taxon>
        <taxon>Alphaproteobacteria</taxon>
        <taxon>Acetobacterales</taxon>
        <taxon>Acetobacteraceae</taxon>
        <taxon>Acetobacter</taxon>
    </lineage>
</organism>
<evidence type="ECO:0000313" key="2">
    <source>
        <dbReference type="Proteomes" id="UP000075377"/>
    </source>
</evidence>